<sequence length="356" mass="39402">MRSTAYKIHKYVSLTLAVLWLVQILTGVVAVFAPEMTAAKIDKPLAALNPEAFEASLNAFDKAHPDWEPGFIFTTSRESTRFDVYFHNTVSDDLGYRAVRIDGDGEIVADRMMKDDFFSFILNIHESLLIDGYGPTILGISGIFLLTNLILGIQMIWPQRKKWGSFFKLSLGVPIRIKLYNWHRLLGLCVAVPAVLVVATGVLLIWFEEVKGAVGDPWADPVVPAVPDLASKQTVSIADAMHIALKTYPAARLSILSTPSVEEPYYMIRLLQDGEIREIFGNTKIYISAVDGSILANYDQLNAPVRASILSSFFSIHLGNAIGLPGRILAFVTGIILLVMSGVGIALWWKRRPQRA</sequence>
<feature type="transmembrane region" description="Helical" evidence="1">
    <location>
        <begin position="12"/>
        <end position="33"/>
    </location>
</feature>
<dbReference type="InterPro" id="IPR005625">
    <property type="entry name" value="PepSY-ass_TM"/>
</dbReference>
<name>A0ABV7D0T2_9PROT</name>
<proteinExistence type="predicted"/>
<accession>A0ABV7D0T2</accession>
<protein>
    <submittedName>
        <fullName evidence="2">PepSY-associated TM helix domain-containing protein</fullName>
    </submittedName>
</protein>
<keyword evidence="1" id="KW-0472">Membrane</keyword>
<gene>
    <name evidence="2" type="ORF">ACFOKA_01135</name>
</gene>
<evidence type="ECO:0000313" key="3">
    <source>
        <dbReference type="Proteomes" id="UP001595444"/>
    </source>
</evidence>
<evidence type="ECO:0000256" key="1">
    <source>
        <dbReference type="SAM" id="Phobius"/>
    </source>
</evidence>
<dbReference type="RefSeq" id="WP_194214880.1">
    <property type="nucleotide sequence ID" value="NZ_CP061205.1"/>
</dbReference>
<keyword evidence="1" id="KW-1133">Transmembrane helix</keyword>
<evidence type="ECO:0000313" key="2">
    <source>
        <dbReference type="EMBL" id="MFC3050500.1"/>
    </source>
</evidence>
<keyword evidence="3" id="KW-1185">Reference proteome</keyword>
<reference evidence="3" key="1">
    <citation type="journal article" date="2019" name="Int. J. Syst. Evol. Microbiol.">
        <title>The Global Catalogue of Microorganisms (GCM) 10K type strain sequencing project: providing services to taxonomists for standard genome sequencing and annotation.</title>
        <authorList>
            <consortium name="The Broad Institute Genomics Platform"/>
            <consortium name="The Broad Institute Genome Sequencing Center for Infectious Disease"/>
            <person name="Wu L."/>
            <person name="Ma J."/>
        </authorList>
    </citation>
    <scope>NUCLEOTIDE SEQUENCE [LARGE SCALE GENOMIC DNA]</scope>
    <source>
        <strain evidence="3">KCTC 62164</strain>
    </source>
</reference>
<feature type="transmembrane region" description="Helical" evidence="1">
    <location>
        <begin position="328"/>
        <end position="349"/>
    </location>
</feature>
<dbReference type="PANTHER" id="PTHR34219">
    <property type="entry name" value="IRON-REGULATED INNER MEMBRANE PROTEIN-RELATED"/>
    <property type="match status" value="1"/>
</dbReference>
<comment type="caution">
    <text evidence="2">The sequence shown here is derived from an EMBL/GenBank/DDBJ whole genome shotgun (WGS) entry which is preliminary data.</text>
</comment>
<dbReference type="Pfam" id="PF03929">
    <property type="entry name" value="PepSY_TM"/>
    <property type="match status" value="1"/>
</dbReference>
<dbReference type="EMBL" id="JBHRSL010000001">
    <property type="protein sequence ID" value="MFC3050500.1"/>
    <property type="molecule type" value="Genomic_DNA"/>
</dbReference>
<feature type="transmembrane region" description="Helical" evidence="1">
    <location>
        <begin position="137"/>
        <end position="157"/>
    </location>
</feature>
<feature type="transmembrane region" description="Helical" evidence="1">
    <location>
        <begin position="185"/>
        <end position="207"/>
    </location>
</feature>
<dbReference type="Proteomes" id="UP001595444">
    <property type="component" value="Unassembled WGS sequence"/>
</dbReference>
<organism evidence="2 3">
    <name type="scientific">Kordiimonas pumila</name>
    <dbReference type="NCBI Taxonomy" id="2161677"/>
    <lineage>
        <taxon>Bacteria</taxon>
        <taxon>Pseudomonadati</taxon>
        <taxon>Pseudomonadota</taxon>
        <taxon>Alphaproteobacteria</taxon>
        <taxon>Kordiimonadales</taxon>
        <taxon>Kordiimonadaceae</taxon>
        <taxon>Kordiimonas</taxon>
    </lineage>
</organism>
<keyword evidence="1" id="KW-0812">Transmembrane</keyword>